<dbReference type="AlphaFoldDB" id="A0A7J8YVH0"/>
<evidence type="ECO:0000313" key="2">
    <source>
        <dbReference type="Proteomes" id="UP000593577"/>
    </source>
</evidence>
<sequence>MYAYYQVMSANPVIKSFDKVVLLMGSGCISPLKAMNPDLAYDISPEEYKRYLLSREGELEYLVLMEKTIEGEKILRMDLNFLNFRLVLDKASKYIINRTLTNVGCPKCSYKAKIWLYGKTNTLRIEEEVVEEFPEYIKISKEDNGITVSSPVVIFSTNLWK</sequence>
<feature type="non-terminal residue" evidence="1">
    <location>
        <position position="161"/>
    </location>
</feature>
<protein>
    <submittedName>
        <fullName evidence="1">Uncharacterized protein</fullName>
    </submittedName>
</protein>
<organism evidence="1 2">
    <name type="scientific">Gossypium aridum</name>
    <name type="common">American cotton</name>
    <name type="synonym">Erioxylum aridum</name>
    <dbReference type="NCBI Taxonomy" id="34290"/>
    <lineage>
        <taxon>Eukaryota</taxon>
        <taxon>Viridiplantae</taxon>
        <taxon>Streptophyta</taxon>
        <taxon>Embryophyta</taxon>
        <taxon>Tracheophyta</taxon>
        <taxon>Spermatophyta</taxon>
        <taxon>Magnoliopsida</taxon>
        <taxon>eudicotyledons</taxon>
        <taxon>Gunneridae</taxon>
        <taxon>Pentapetalae</taxon>
        <taxon>rosids</taxon>
        <taxon>malvids</taxon>
        <taxon>Malvales</taxon>
        <taxon>Malvaceae</taxon>
        <taxon>Malvoideae</taxon>
        <taxon>Gossypium</taxon>
    </lineage>
</organism>
<accession>A0A7J8YVH0</accession>
<proteinExistence type="predicted"/>
<dbReference type="EMBL" id="JABFAA010354937">
    <property type="protein sequence ID" value="MBA0703009.1"/>
    <property type="molecule type" value="Genomic_DNA"/>
</dbReference>
<keyword evidence="2" id="KW-1185">Reference proteome</keyword>
<dbReference type="Gene3D" id="2.60.40.2310">
    <property type="match status" value="1"/>
</dbReference>
<dbReference type="Proteomes" id="UP000593577">
    <property type="component" value="Unassembled WGS sequence"/>
</dbReference>
<reference evidence="1 2" key="1">
    <citation type="journal article" date="2019" name="Genome Biol. Evol.">
        <title>Insights into the evolution of the New World diploid cottons (Gossypium, subgenus Houzingenia) based on genome sequencing.</title>
        <authorList>
            <person name="Grover C.E."/>
            <person name="Arick M.A. 2nd"/>
            <person name="Thrash A."/>
            <person name="Conover J.L."/>
            <person name="Sanders W.S."/>
            <person name="Peterson D.G."/>
            <person name="Frelichowski J.E."/>
            <person name="Scheffler J.A."/>
            <person name="Scheffler B.E."/>
            <person name="Wendel J.F."/>
        </authorList>
    </citation>
    <scope>NUCLEOTIDE SEQUENCE [LARGE SCALE GENOMIC DNA]</scope>
    <source>
        <strain evidence="1">185</strain>
        <tissue evidence="1">Leaf</tissue>
    </source>
</reference>
<gene>
    <name evidence="1" type="ORF">Goari_022967</name>
</gene>
<evidence type="ECO:0000313" key="1">
    <source>
        <dbReference type="EMBL" id="MBA0703009.1"/>
    </source>
</evidence>
<name>A0A7J8YVH0_GOSAI</name>
<comment type="caution">
    <text evidence="1">The sequence shown here is derived from an EMBL/GenBank/DDBJ whole genome shotgun (WGS) entry which is preliminary data.</text>
</comment>